<accession>A0A2P2NCS5</accession>
<organism evidence="1">
    <name type="scientific">Rhizophora mucronata</name>
    <name type="common">Asiatic mangrove</name>
    <dbReference type="NCBI Taxonomy" id="61149"/>
    <lineage>
        <taxon>Eukaryota</taxon>
        <taxon>Viridiplantae</taxon>
        <taxon>Streptophyta</taxon>
        <taxon>Embryophyta</taxon>
        <taxon>Tracheophyta</taxon>
        <taxon>Spermatophyta</taxon>
        <taxon>Magnoliopsida</taxon>
        <taxon>eudicotyledons</taxon>
        <taxon>Gunneridae</taxon>
        <taxon>Pentapetalae</taxon>
        <taxon>rosids</taxon>
        <taxon>fabids</taxon>
        <taxon>Malpighiales</taxon>
        <taxon>Rhizophoraceae</taxon>
        <taxon>Rhizophora</taxon>
    </lineage>
</organism>
<reference evidence="1" key="1">
    <citation type="submission" date="2018-02" db="EMBL/GenBank/DDBJ databases">
        <title>Rhizophora mucronata_Transcriptome.</title>
        <authorList>
            <person name="Meera S.P."/>
            <person name="Sreeshan A."/>
            <person name="Augustine A."/>
        </authorList>
    </citation>
    <scope>NUCLEOTIDE SEQUENCE</scope>
    <source>
        <tissue evidence="1">Leaf</tissue>
    </source>
</reference>
<dbReference type="EMBL" id="GGEC01059807">
    <property type="protein sequence ID" value="MBX40291.1"/>
    <property type="molecule type" value="Transcribed_RNA"/>
</dbReference>
<proteinExistence type="predicted"/>
<name>A0A2P2NCS5_RHIMU</name>
<evidence type="ECO:0000313" key="1">
    <source>
        <dbReference type="EMBL" id="MBX40291.1"/>
    </source>
</evidence>
<sequence>MDDGGLGVVYL</sequence>
<protein>
    <submittedName>
        <fullName evidence="1">Uncharacterized protein</fullName>
    </submittedName>
</protein>